<evidence type="ECO:0000256" key="8">
    <source>
        <dbReference type="ARBA" id="ARBA00023136"/>
    </source>
</evidence>
<dbReference type="EMBL" id="HBNS01055485">
    <property type="protein sequence ID" value="CAE4658362.1"/>
    <property type="molecule type" value="Transcribed_RNA"/>
</dbReference>
<dbReference type="AlphaFoldDB" id="A0A6V2P046"/>
<dbReference type="GO" id="GO:0015075">
    <property type="term" value="F:monoatomic ion transmembrane transporter activity"/>
    <property type="evidence" value="ECO:0007669"/>
    <property type="project" value="InterPro"/>
</dbReference>
<gene>
    <name evidence="10" type="ORF">DBRI00130_LOCUS40132</name>
</gene>
<dbReference type="PANTHER" id="PTHR11153">
    <property type="entry name" value="SIDEROFLEXIN"/>
    <property type="match status" value="1"/>
</dbReference>
<keyword evidence="4 9" id="KW-0812">Transmembrane</keyword>
<dbReference type="GO" id="GO:0005743">
    <property type="term" value="C:mitochondrial inner membrane"/>
    <property type="evidence" value="ECO:0007669"/>
    <property type="project" value="TreeGrafter"/>
</dbReference>
<evidence type="ECO:0000256" key="9">
    <source>
        <dbReference type="SAM" id="Phobius"/>
    </source>
</evidence>
<dbReference type="InterPro" id="IPR004686">
    <property type="entry name" value="Mtc"/>
</dbReference>
<dbReference type="GO" id="GO:0140300">
    <property type="term" value="P:serine import into mitochondrion"/>
    <property type="evidence" value="ECO:0007669"/>
    <property type="project" value="TreeGrafter"/>
</dbReference>
<dbReference type="PANTHER" id="PTHR11153:SF8">
    <property type="entry name" value="SIDEROFLEXIN-1"/>
    <property type="match status" value="1"/>
</dbReference>
<keyword evidence="5" id="KW-0029">Amino-acid transport</keyword>
<evidence type="ECO:0000256" key="6">
    <source>
        <dbReference type="ARBA" id="ARBA00022989"/>
    </source>
</evidence>
<accession>A0A6V2P046</accession>
<evidence type="ECO:0000256" key="2">
    <source>
        <dbReference type="ARBA" id="ARBA00005974"/>
    </source>
</evidence>
<keyword evidence="7" id="KW-0496">Mitochondrion</keyword>
<protein>
    <recommendedName>
        <fullName evidence="11">Sidoreflexin</fullName>
    </recommendedName>
</protein>
<evidence type="ECO:0000256" key="3">
    <source>
        <dbReference type="ARBA" id="ARBA00022448"/>
    </source>
</evidence>
<keyword evidence="8 9" id="KW-0472">Membrane</keyword>
<keyword evidence="3" id="KW-0813">Transport</keyword>
<reference evidence="10" key="1">
    <citation type="submission" date="2021-01" db="EMBL/GenBank/DDBJ databases">
        <authorList>
            <person name="Corre E."/>
            <person name="Pelletier E."/>
            <person name="Niang G."/>
            <person name="Scheremetjew M."/>
            <person name="Finn R."/>
            <person name="Kale V."/>
            <person name="Holt S."/>
            <person name="Cochrane G."/>
            <person name="Meng A."/>
            <person name="Brown T."/>
            <person name="Cohen L."/>
        </authorList>
    </citation>
    <scope>NUCLEOTIDE SEQUENCE</scope>
    <source>
        <strain evidence="10">GSO104</strain>
    </source>
</reference>
<sequence>MAFQLIATQLHQQTRKRLVSSVLPCERSIQFRFKSTTNNANNASAAEVTASSSTSSTAASSEAQEGGVPIGRCLIAMVAGVTTVSLGAAVVETGTSSSVPPFDPSKQRFDQSTFIGRFSKMLLGCDPKLLLYSHSQVQHHQNQILNYQDILDAASSSQQDMQSVHRSLWESQRIATAAIHPDTDQTIPHPFRMSGYVPFNGPICVAMVASTSTPALLFWSWVNQSQNALINYFNRNASTEMDSATILKSYATAVGAALSVAFGLATFIQKKYDPARARQMLRWVAFPSSVAASSLNCYIVRSPEILTGVKLVNDVGQDVLPGETSCEAAKRGVHSTTASRALLQAPVYFFPPVLLSTVPMFKNLLLRNPMASVPLTTYLVLVSFGLGLPATVAIFPQMSELKMEDAEEKFQGLLDKRTGKPYEVFYYNKGL</sequence>
<feature type="transmembrane region" description="Helical" evidence="9">
    <location>
        <begin position="250"/>
        <end position="268"/>
    </location>
</feature>
<evidence type="ECO:0000256" key="4">
    <source>
        <dbReference type="ARBA" id="ARBA00022692"/>
    </source>
</evidence>
<keyword evidence="6 9" id="KW-1133">Transmembrane helix</keyword>
<dbReference type="Pfam" id="PF03820">
    <property type="entry name" value="SFXNs"/>
    <property type="match status" value="1"/>
</dbReference>
<evidence type="ECO:0000256" key="5">
    <source>
        <dbReference type="ARBA" id="ARBA00022970"/>
    </source>
</evidence>
<organism evidence="10">
    <name type="scientific">Ditylum brightwellii</name>
    <dbReference type="NCBI Taxonomy" id="49249"/>
    <lineage>
        <taxon>Eukaryota</taxon>
        <taxon>Sar</taxon>
        <taxon>Stramenopiles</taxon>
        <taxon>Ochrophyta</taxon>
        <taxon>Bacillariophyta</taxon>
        <taxon>Mediophyceae</taxon>
        <taxon>Lithodesmiophycidae</taxon>
        <taxon>Lithodesmiales</taxon>
        <taxon>Lithodesmiaceae</taxon>
        <taxon>Ditylum</taxon>
    </lineage>
</organism>
<comment type="subcellular location">
    <subcellularLocation>
        <location evidence="1">Mitochondrion membrane</location>
        <topology evidence="1">Multi-pass membrane protein</topology>
    </subcellularLocation>
</comment>
<evidence type="ECO:0000313" key="10">
    <source>
        <dbReference type="EMBL" id="CAE4658362.1"/>
    </source>
</evidence>
<comment type="similarity">
    <text evidence="2">Belongs to the sideroflexin family.</text>
</comment>
<feature type="transmembrane region" description="Helical" evidence="9">
    <location>
        <begin position="375"/>
        <end position="395"/>
    </location>
</feature>
<evidence type="ECO:0000256" key="1">
    <source>
        <dbReference type="ARBA" id="ARBA00004225"/>
    </source>
</evidence>
<name>A0A6V2P046_9STRA</name>
<proteinExistence type="inferred from homology"/>
<evidence type="ECO:0008006" key="11">
    <source>
        <dbReference type="Google" id="ProtNLM"/>
    </source>
</evidence>
<evidence type="ECO:0000256" key="7">
    <source>
        <dbReference type="ARBA" id="ARBA00023128"/>
    </source>
</evidence>